<dbReference type="Pfam" id="PF13207">
    <property type="entry name" value="AAA_17"/>
    <property type="match status" value="1"/>
</dbReference>
<keyword evidence="2" id="KW-1185">Reference proteome</keyword>
<dbReference type="Gene3D" id="3.40.50.300">
    <property type="entry name" value="P-loop containing nucleotide triphosphate hydrolases"/>
    <property type="match status" value="1"/>
</dbReference>
<gene>
    <name evidence="1" type="ORF">GCM10011511_11700</name>
</gene>
<evidence type="ECO:0000313" key="2">
    <source>
        <dbReference type="Proteomes" id="UP000607559"/>
    </source>
</evidence>
<dbReference type="RefSeq" id="WP_188929462.1">
    <property type="nucleotide sequence ID" value="NZ_BMJC01000001.1"/>
</dbReference>
<reference evidence="1" key="2">
    <citation type="submission" date="2020-09" db="EMBL/GenBank/DDBJ databases">
        <authorList>
            <person name="Sun Q."/>
            <person name="Zhou Y."/>
        </authorList>
    </citation>
    <scope>NUCLEOTIDE SEQUENCE</scope>
    <source>
        <strain evidence="1">CGMCC 1.15448</strain>
    </source>
</reference>
<evidence type="ECO:0000313" key="1">
    <source>
        <dbReference type="EMBL" id="GGA90121.1"/>
    </source>
</evidence>
<dbReference type="InterPro" id="IPR027417">
    <property type="entry name" value="P-loop_NTPase"/>
</dbReference>
<dbReference type="Proteomes" id="UP000607559">
    <property type="component" value="Unassembled WGS sequence"/>
</dbReference>
<dbReference type="EMBL" id="BMJC01000001">
    <property type="protein sequence ID" value="GGA90121.1"/>
    <property type="molecule type" value="Genomic_DNA"/>
</dbReference>
<proteinExistence type="predicted"/>
<accession>A0A8J2XQ06</accession>
<comment type="caution">
    <text evidence="1">The sequence shown here is derived from an EMBL/GenBank/DDBJ whole genome shotgun (WGS) entry which is preliminary data.</text>
</comment>
<reference evidence="1" key="1">
    <citation type="journal article" date="2014" name="Int. J. Syst. Evol. Microbiol.">
        <title>Complete genome sequence of Corynebacterium casei LMG S-19264T (=DSM 44701T), isolated from a smear-ripened cheese.</title>
        <authorList>
            <consortium name="US DOE Joint Genome Institute (JGI-PGF)"/>
            <person name="Walter F."/>
            <person name="Albersmeier A."/>
            <person name="Kalinowski J."/>
            <person name="Ruckert C."/>
        </authorList>
    </citation>
    <scope>NUCLEOTIDE SEQUENCE</scope>
    <source>
        <strain evidence="1">CGMCC 1.15448</strain>
    </source>
</reference>
<dbReference type="AlphaFoldDB" id="A0A8J2XQ06"/>
<organism evidence="1 2">
    <name type="scientific">Puia dinghuensis</name>
    <dbReference type="NCBI Taxonomy" id="1792502"/>
    <lineage>
        <taxon>Bacteria</taxon>
        <taxon>Pseudomonadati</taxon>
        <taxon>Bacteroidota</taxon>
        <taxon>Chitinophagia</taxon>
        <taxon>Chitinophagales</taxon>
        <taxon>Chitinophagaceae</taxon>
        <taxon>Puia</taxon>
    </lineage>
</organism>
<protein>
    <submittedName>
        <fullName evidence="1">Uncharacterized protein</fullName>
    </submittedName>
</protein>
<dbReference type="SUPFAM" id="SSF52540">
    <property type="entry name" value="P-loop containing nucleoside triphosphate hydrolases"/>
    <property type="match status" value="1"/>
</dbReference>
<sequence length="194" mass="21846">MYNLIYLTGSPASGKSSLSSEIQREREEGVVVFEYGKELTLYLKAKGAQLHSQTELREKSAAVVTKDDINALDNRLLDFANFHRHTKHVIVDSHAVTKEAYGYRILPFSAEQMKVLNPQKIIVLYAESEVIINRISANSQGRPPISPFEADMHTFMQAAVAINYGMMLHAPIYYLDSAQPLKELKASFLRLLDS</sequence>
<name>A0A8J2XQ06_9BACT</name>